<accession>A0A6L2N0F4</accession>
<proteinExistence type="predicted"/>
<comment type="caution">
    <text evidence="2">The sequence shown here is derived from an EMBL/GenBank/DDBJ whole genome shotgun (WGS) entry which is preliminary data.</text>
</comment>
<sequence length="507" mass="57922">MFSIRIKENKKSQNLPFVSLTKYGTPQKEIFESYREIINKELIECNCPTFFDDNEDHSVQSKENLENSLNSNQEEEGPPQDFDIRQLIREECCIEVSEEQRQNMENTILELAEICRQKELYCMHNNEVKNVVEQPTERGTRIIESLHNFRVIHKNSISLKNTSQISPVHAIAPILSTKEPEYSPSMRYENLNTTSKTESNEIIKSGVEELVPILCENEVTSEDKRECDVPVCENYPICDDHSEIFSDSNNDDDISSDDDAFEDIEYVEASLPDPEIVSLAEENDVYGEEEEVDLEDIFLNPRQSDNSISGDSSPEFETFCDHTEETRSGNTTTHADDSLPKYDSFLFKIDPDQERLINVVKNDISDNSSNDPLLEEADLFLAFDNSIPSGIENFGYDSEGDIRFLEALLSDNSILLSNNESYKSDFDNPSIPRPPLKQPDAKFGFKPNSGEEISVVMNTIDEIKCLDPRDEFDDDDYSYFMFLICSEVFSFLSAESEDTIFDPSISV</sequence>
<feature type="region of interest" description="Disordered" evidence="1">
    <location>
        <begin position="56"/>
        <end position="81"/>
    </location>
</feature>
<gene>
    <name evidence="2" type="ORF">Tci_051581</name>
</gene>
<feature type="compositionally biased region" description="Basic and acidic residues" evidence="1">
    <location>
        <begin position="56"/>
        <end position="65"/>
    </location>
</feature>
<evidence type="ECO:0000313" key="2">
    <source>
        <dbReference type="EMBL" id="GEU79603.1"/>
    </source>
</evidence>
<name>A0A6L2N0F4_TANCI</name>
<protein>
    <submittedName>
        <fullName evidence="2">Uncharacterized protein</fullName>
    </submittedName>
</protein>
<organism evidence="2">
    <name type="scientific">Tanacetum cinerariifolium</name>
    <name type="common">Dalmatian daisy</name>
    <name type="synonym">Chrysanthemum cinerariifolium</name>
    <dbReference type="NCBI Taxonomy" id="118510"/>
    <lineage>
        <taxon>Eukaryota</taxon>
        <taxon>Viridiplantae</taxon>
        <taxon>Streptophyta</taxon>
        <taxon>Embryophyta</taxon>
        <taxon>Tracheophyta</taxon>
        <taxon>Spermatophyta</taxon>
        <taxon>Magnoliopsida</taxon>
        <taxon>eudicotyledons</taxon>
        <taxon>Gunneridae</taxon>
        <taxon>Pentapetalae</taxon>
        <taxon>asterids</taxon>
        <taxon>campanulids</taxon>
        <taxon>Asterales</taxon>
        <taxon>Asteraceae</taxon>
        <taxon>Asteroideae</taxon>
        <taxon>Anthemideae</taxon>
        <taxon>Anthemidinae</taxon>
        <taxon>Tanacetum</taxon>
    </lineage>
</organism>
<evidence type="ECO:0000256" key="1">
    <source>
        <dbReference type="SAM" id="MobiDB-lite"/>
    </source>
</evidence>
<reference evidence="2" key="1">
    <citation type="journal article" date="2019" name="Sci. Rep.">
        <title>Draft genome of Tanacetum cinerariifolium, the natural source of mosquito coil.</title>
        <authorList>
            <person name="Yamashiro T."/>
            <person name="Shiraishi A."/>
            <person name="Satake H."/>
            <person name="Nakayama K."/>
        </authorList>
    </citation>
    <scope>NUCLEOTIDE SEQUENCE</scope>
</reference>
<dbReference type="EMBL" id="BKCJ010007907">
    <property type="protein sequence ID" value="GEU79603.1"/>
    <property type="molecule type" value="Genomic_DNA"/>
</dbReference>
<dbReference type="AlphaFoldDB" id="A0A6L2N0F4"/>